<protein>
    <submittedName>
        <fullName evidence="1">Uncharacterized protein</fullName>
    </submittedName>
</protein>
<organism evidence="1 2">
    <name type="scientific">Smallanthus sonchifolius</name>
    <dbReference type="NCBI Taxonomy" id="185202"/>
    <lineage>
        <taxon>Eukaryota</taxon>
        <taxon>Viridiplantae</taxon>
        <taxon>Streptophyta</taxon>
        <taxon>Embryophyta</taxon>
        <taxon>Tracheophyta</taxon>
        <taxon>Spermatophyta</taxon>
        <taxon>Magnoliopsida</taxon>
        <taxon>eudicotyledons</taxon>
        <taxon>Gunneridae</taxon>
        <taxon>Pentapetalae</taxon>
        <taxon>asterids</taxon>
        <taxon>campanulids</taxon>
        <taxon>Asterales</taxon>
        <taxon>Asteraceae</taxon>
        <taxon>Asteroideae</taxon>
        <taxon>Heliantheae alliance</taxon>
        <taxon>Millerieae</taxon>
        <taxon>Smallanthus</taxon>
    </lineage>
</organism>
<dbReference type="Proteomes" id="UP001056120">
    <property type="component" value="Linkage Group LG01"/>
</dbReference>
<gene>
    <name evidence="1" type="ORF">L1987_03212</name>
</gene>
<name>A0ACB9KA23_9ASTR</name>
<evidence type="ECO:0000313" key="1">
    <source>
        <dbReference type="EMBL" id="KAI3829098.1"/>
    </source>
</evidence>
<reference evidence="2" key="1">
    <citation type="journal article" date="2022" name="Mol. Ecol. Resour.">
        <title>The genomes of chicory, endive, great burdock and yacon provide insights into Asteraceae palaeo-polyploidization history and plant inulin production.</title>
        <authorList>
            <person name="Fan W."/>
            <person name="Wang S."/>
            <person name="Wang H."/>
            <person name="Wang A."/>
            <person name="Jiang F."/>
            <person name="Liu H."/>
            <person name="Zhao H."/>
            <person name="Xu D."/>
            <person name="Zhang Y."/>
        </authorList>
    </citation>
    <scope>NUCLEOTIDE SEQUENCE [LARGE SCALE GENOMIC DNA]</scope>
    <source>
        <strain evidence="2">cv. Yunnan</strain>
    </source>
</reference>
<comment type="caution">
    <text evidence="1">The sequence shown here is derived from an EMBL/GenBank/DDBJ whole genome shotgun (WGS) entry which is preliminary data.</text>
</comment>
<proteinExistence type="predicted"/>
<dbReference type="EMBL" id="CM042018">
    <property type="protein sequence ID" value="KAI3829098.1"/>
    <property type="molecule type" value="Genomic_DNA"/>
</dbReference>
<reference evidence="1 2" key="2">
    <citation type="journal article" date="2022" name="Mol. Ecol. Resour.">
        <title>The genomes of chicory, endive, great burdock and yacon provide insights into Asteraceae paleo-polyploidization history and plant inulin production.</title>
        <authorList>
            <person name="Fan W."/>
            <person name="Wang S."/>
            <person name="Wang H."/>
            <person name="Wang A."/>
            <person name="Jiang F."/>
            <person name="Liu H."/>
            <person name="Zhao H."/>
            <person name="Xu D."/>
            <person name="Zhang Y."/>
        </authorList>
    </citation>
    <scope>NUCLEOTIDE SEQUENCE [LARGE SCALE GENOMIC DNA]</scope>
    <source>
        <strain evidence="2">cv. Yunnan</strain>
        <tissue evidence="1">Leaves</tissue>
    </source>
</reference>
<evidence type="ECO:0000313" key="2">
    <source>
        <dbReference type="Proteomes" id="UP001056120"/>
    </source>
</evidence>
<keyword evidence="2" id="KW-1185">Reference proteome</keyword>
<sequence>MCLRIWSDLVVNDFGFELGDDRLLSMELWNPSNNKIESCFSFSLQHILTLDLLIFNPKPPSRHNHHPLPLPSSTLQSLEIVFTIFLHPPSASSCSHPPSTSTRHPFHLLIFNPKPPSRHNHHRLPLPPQPPYSPSTSSSPDDRLLPLTIDCCRSRLEHPVLGNLGNLVVSRFNQSTENLQLQHQWQEKQAGSTTI</sequence>
<accession>A0ACB9KA23</accession>